<evidence type="ECO:0000313" key="9">
    <source>
        <dbReference type="Proteomes" id="UP000295129"/>
    </source>
</evidence>
<keyword evidence="9" id="KW-1185">Reference proteome</keyword>
<keyword evidence="3 6" id="KW-1133">Transmembrane helix</keyword>
<proteinExistence type="predicted"/>
<evidence type="ECO:0000256" key="4">
    <source>
        <dbReference type="ARBA" id="ARBA00023136"/>
    </source>
</evidence>
<dbReference type="Gene3D" id="1.10.287.1260">
    <property type="match status" value="1"/>
</dbReference>
<dbReference type="Gene3D" id="2.30.30.60">
    <property type="match status" value="1"/>
</dbReference>
<dbReference type="SUPFAM" id="SSF50182">
    <property type="entry name" value="Sm-like ribonucleoproteins"/>
    <property type="match status" value="1"/>
</dbReference>
<gene>
    <name evidence="8" type="ORF">C7389_103207</name>
</gene>
<organism evidence="8 9">
    <name type="scientific">Azoarcus indigens</name>
    <dbReference type="NCBI Taxonomy" id="29545"/>
    <lineage>
        <taxon>Bacteria</taxon>
        <taxon>Pseudomonadati</taxon>
        <taxon>Pseudomonadota</taxon>
        <taxon>Betaproteobacteria</taxon>
        <taxon>Rhodocyclales</taxon>
        <taxon>Zoogloeaceae</taxon>
        <taxon>Azoarcus</taxon>
    </lineage>
</organism>
<evidence type="ECO:0000256" key="2">
    <source>
        <dbReference type="ARBA" id="ARBA00022692"/>
    </source>
</evidence>
<name>A0A4R6EEG1_9RHOO</name>
<feature type="transmembrane region" description="Helical" evidence="6">
    <location>
        <begin position="91"/>
        <end position="114"/>
    </location>
</feature>
<dbReference type="GO" id="GO:0008381">
    <property type="term" value="F:mechanosensitive monoatomic ion channel activity"/>
    <property type="evidence" value="ECO:0007669"/>
    <property type="project" value="UniProtKB-ARBA"/>
</dbReference>
<dbReference type="InterPro" id="IPR023408">
    <property type="entry name" value="MscS_beta-dom_sf"/>
</dbReference>
<feature type="domain" description="Mechanosensitive ion channel MscS" evidence="7">
    <location>
        <begin position="184"/>
        <end position="250"/>
    </location>
</feature>
<dbReference type="EMBL" id="SNVV01000003">
    <property type="protein sequence ID" value="TDN55869.1"/>
    <property type="molecule type" value="Genomic_DNA"/>
</dbReference>
<evidence type="ECO:0000313" key="8">
    <source>
        <dbReference type="EMBL" id="TDN55869.1"/>
    </source>
</evidence>
<dbReference type="InterPro" id="IPR006685">
    <property type="entry name" value="MscS_channel_2nd"/>
</dbReference>
<feature type="transmembrane region" description="Helical" evidence="6">
    <location>
        <begin position="12"/>
        <end position="34"/>
    </location>
</feature>
<keyword evidence="2 6" id="KW-0812">Transmembrane</keyword>
<feature type="region of interest" description="Disordered" evidence="5">
    <location>
        <begin position="350"/>
        <end position="379"/>
    </location>
</feature>
<reference evidence="8 9" key="1">
    <citation type="submission" date="2019-03" db="EMBL/GenBank/DDBJ databases">
        <title>Genomic Encyclopedia of Type Strains, Phase IV (KMG-IV): sequencing the most valuable type-strain genomes for metagenomic binning, comparative biology and taxonomic classification.</title>
        <authorList>
            <person name="Goeker M."/>
        </authorList>
    </citation>
    <scope>NUCLEOTIDE SEQUENCE [LARGE SCALE GENOMIC DNA]</scope>
    <source>
        <strain evidence="8 9">DSM 12121</strain>
    </source>
</reference>
<dbReference type="Pfam" id="PF00924">
    <property type="entry name" value="MS_channel_2nd"/>
    <property type="match status" value="1"/>
</dbReference>
<dbReference type="OrthoDB" id="9792218at2"/>
<accession>A0A4R6EEG1</accession>
<dbReference type="GO" id="GO:0016020">
    <property type="term" value="C:membrane"/>
    <property type="evidence" value="ECO:0007669"/>
    <property type="project" value="UniProtKB-SubCell"/>
</dbReference>
<evidence type="ECO:0000259" key="7">
    <source>
        <dbReference type="Pfam" id="PF00924"/>
    </source>
</evidence>
<evidence type="ECO:0000256" key="6">
    <source>
        <dbReference type="SAM" id="Phobius"/>
    </source>
</evidence>
<dbReference type="AlphaFoldDB" id="A0A4R6EEG1"/>
<protein>
    <submittedName>
        <fullName evidence="8">Small-conductance mechanosensitive channel</fullName>
    </submittedName>
</protein>
<dbReference type="RefSeq" id="WP_133589141.1">
    <property type="nucleotide sequence ID" value="NZ_SNVV01000003.1"/>
</dbReference>
<dbReference type="PANTHER" id="PTHR30566">
    <property type="entry name" value="YNAI-RELATED MECHANOSENSITIVE ION CHANNEL"/>
    <property type="match status" value="1"/>
</dbReference>
<sequence length="379" mass="42133">MEVVGDFIASRPWLALLLQCAAAALVGLLVHAVLDRVARRLFRRFSPAERVLEYTRRPTQILLPLLFIHVALADAAVPAGVLVGLRQLMSIAVILLVTLFVIRFIAAFADDVVARHPTDAADNLRARSVQTQVRVLARTAMFIVGLLGLGSMLMTFPNVRQIGASLLASAGLAGIVAGLAARPVLGNLIAGLQIALAQPIRVDDVLIVEGEWGRVEEITGTYVVVRIWDDRRLIVPLEYFIQNPFQNWTRRTSDLIGSVFLWVDYRMPVQPLREQLKRILEDAPEWDGRVCVLQVTDFSEKSMQLRALVSTRDAGRGWDLRCKVREQLIAYMQDNYAEWLPQVRATLDRSDRLDQPGAPENTPAQRPTNLTEGAQAPAP</sequence>
<evidence type="ECO:0000256" key="1">
    <source>
        <dbReference type="ARBA" id="ARBA00004370"/>
    </source>
</evidence>
<feature type="transmembrane region" description="Helical" evidence="6">
    <location>
        <begin position="61"/>
        <end position="85"/>
    </location>
</feature>
<evidence type="ECO:0000256" key="3">
    <source>
        <dbReference type="ARBA" id="ARBA00022989"/>
    </source>
</evidence>
<evidence type="ECO:0000256" key="5">
    <source>
        <dbReference type="SAM" id="MobiDB-lite"/>
    </source>
</evidence>
<comment type="subcellular location">
    <subcellularLocation>
        <location evidence="1">Membrane</location>
    </subcellularLocation>
</comment>
<feature type="compositionally biased region" description="Polar residues" evidence="5">
    <location>
        <begin position="362"/>
        <end position="372"/>
    </location>
</feature>
<feature type="transmembrane region" description="Helical" evidence="6">
    <location>
        <begin position="135"/>
        <end position="156"/>
    </location>
</feature>
<dbReference type="Proteomes" id="UP000295129">
    <property type="component" value="Unassembled WGS sequence"/>
</dbReference>
<dbReference type="PANTHER" id="PTHR30566:SF25">
    <property type="entry name" value="INNER MEMBRANE PROTEIN"/>
    <property type="match status" value="1"/>
</dbReference>
<keyword evidence="4 6" id="KW-0472">Membrane</keyword>
<dbReference type="InterPro" id="IPR010920">
    <property type="entry name" value="LSM_dom_sf"/>
</dbReference>
<comment type="caution">
    <text evidence="8">The sequence shown here is derived from an EMBL/GenBank/DDBJ whole genome shotgun (WGS) entry which is preliminary data.</text>
</comment>